<evidence type="ECO:0000313" key="2">
    <source>
        <dbReference type="EMBL" id="TDP63153.1"/>
    </source>
</evidence>
<evidence type="ECO:0000313" key="3">
    <source>
        <dbReference type="Proteomes" id="UP000295361"/>
    </source>
</evidence>
<dbReference type="AlphaFoldDB" id="A0A4R6QJT0"/>
<dbReference type="OrthoDB" id="9156443at2"/>
<organism evidence="2 3">
    <name type="scientific">Roseateles toxinivorans</name>
    <dbReference type="NCBI Taxonomy" id="270368"/>
    <lineage>
        <taxon>Bacteria</taxon>
        <taxon>Pseudomonadati</taxon>
        <taxon>Pseudomonadota</taxon>
        <taxon>Betaproteobacteria</taxon>
        <taxon>Burkholderiales</taxon>
        <taxon>Sphaerotilaceae</taxon>
        <taxon>Roseateles</taxon>
    </lineage>
</organism>
<accession>A0A4R6QJT0</accession>
<dbReference type="RefSeq" id="WP_133702338.1">
    <property type="nucleotide sequence ID" value="NZ_SNXS01000005.1"/>
</dbReference>
<comment type="caution">
    <text evidence="2">The sequence shown here is derived from an EMBL/GenBank/DDBJ whole genome shotgun (WGS) entry which is preliminary data.</text>
</comment>
<keyword evidence="3" id="KW-1185">Reference proteome</keyword>
<dbReference type="InParanoid" id="A0A4R6QJT0"/>
<feature type="region of interest" description="Disordered" evidence="1">
    <location>
        <begin position="69"/>
        <end position="92"/>
    </location>
</feature>
<protein>
    <submittedName>
        <fullName evidence="2">Uncharacterized protein</fullName>
    </submittedName>
</protein>
<proteinExistence type="predicted"/>
<dbReference type="Proteomes" id="UP000295361">
    <property type="component" value="Unassembled WGS sequence"/>
</dbReference>
<feature type="region of interest" description="Disordered" evidence="1">
    <location>
        <begin position="1"/>
        <end position="23"/>
    </location>
</feature>
<sequence length="92" mass="9884">MSDPMLSRSGRTDPGGKLTERLDVPLSEETAEAVIALAAMAGMSKSEYARSIIERAVYGDLAMLRRLARPLQPSQDRASAISPGRSSDQSSF</sequence>
<gene>
    <name evidence="2" type="ORF">DES47_105154</name>
</gene>
<dbReference type="EMBL" id="SNXS01000005">
    <property type="protein sequence ID" value="TDP63153.1"/>
    <property type="molecule type" value="Genomic_DNA"/>
</dbReference>
<evidence type="ECO:0000256" key="1">
    <source>
        <dbReference type="SAM" id="MobiDB-lite"/>
    </source>
</evidence>
<name>A0A4R6QJT0_9BURK</name>
<reference evidence="2 3" key="1">
    <citation type="submission" date="2019-03" db="EMBL/GenBank/DDBJ databases">
        <title>Genomic Encyclopedia of Type Strains, Phase IV (KMG-IV): sequencing the most valuable type-strain genomes for metagenomic binning, comparative biology and taxonomic classification.</title>
        <authorList>
            <person name="Goeker M."/>
        </authorList>
    </citation>
    <scope>NUCLEOTIDE SEQUENCE [LARGE SCALE GENOMIC DNA]</scope>
    <source>
        <strain evidence="2 3">DSM 16998</strain>
    </source>
</reference>